<keyword evidence="3" id="KW-1185">Reference proteome</keyword>
<accession>A0A848M660</accession>
<dbReference type="AlphaFoldDB" id="A0A848M660"/>
<reference evidence="2 3" key="1">
    <citation type="submission" date="2020-04" db="EMBL/GenBank/DDBJ databases">
        <title>Paenibacillus algicola sp. nov., a novel marine bacterium producing alginate lyase.</title>
        <authorList>
            <person name="Huang H."/>
        </authorList>
    </citation>
    <scope>NUCLEOTIDE SEQUENCE [LARGE SCALE GENOMIC DNA]</scope>
    <source>
        <strain evidence="2 3">L7-75</strain>
    </source>
</reference>
<evidence type="ECO:0000256" key="1">
    <source>
        <dbReference type="SAM" id="Phobius"/>
    </source>
</evidence>
<feature type="transmembrane region" description="Helical" evidence="1">
    <location>
        <begin position="29"/>
        <end position="47"/>
    </location>
</feature>
<dbReference type="Proteomes" id="UP000565468">
    <property type="component" value="Unassembled WGS sequence"/>
</dbReference>
<comment type="caution">
    <text evidence="2">The sequence shown here is derived from an EMBL/GenBank/DDBJ whole genome shotgun (WGS) entry which is preliminary data.</text>
</comment>
<organism evidence="2 3">
    <name type="scientific">Paenibacillus lemnae</name>
    <dbReference type="NCBI Taxonomy" id="1330551"/>
    <lineage>
        <taxon>Bacteria</taxon>
        <taxon>Bacillati</taxon>
        <taxon>Bacillota</taxon>
        <taxon>Bacilli</taxon>
        <taxon>Bacillales</taxon>
        <taxon>Paenibacillaceae</taxon>
        <taxon>Paenibacillus</taxon>
    </lineage>
</organism>
<evidence type="ECO:0000313" key="3">
    <source>
        <dbReference type="Proteomes" id="UP000565468"/>
    </source>
</evidence>
<feature type="transmembrane region" description="Helical" evidence="1">
    <location>
        <begin position="299"/>
        <end position="316"/>
    </location>
</feature>
<feature type="transmembrane region" description="Helical" evidence="1">
    <location>
        <begin position="164"/>
        <end position="188"/>
    </location>
</feature>
<feature type="transmembrane region" description="Helical" evidence="1">
    <location>
        <begin position="96"/>
        <end position="114"/>
    </location>
</feature>
<sequence>MIYIALVFLLLIWISILQTLSRQESSIQRLFLFISGTMLALLSGFRFETGGDFYANYVGFIKASSMSFKEIFWSYDEYGHMLFRKLISLFTEDPQWYFIISSAWIILSFFIFIYRYSANPYLSVLLFVTLGQYFVAHNITRQYIAISICLYAIPFLLSRKMIRYMIIILIAMTFHTSAIVMIPLYFLVLINISGQTILKYMIGIAFLNAGFGAVLPWIQKFVYSDEYMEGSYGVQEANMLNALLPALLFILLCCFYYIEYIKNKENRMSVVSSAMIHMGLISFLFSTLSVTSMLILNRIGGYFMVSYLIIIPLLIARTEPRKKGLLYLSILTICLAYFVLNVFLGRLTPKPYIPFWKY</sequence>
<feature type="transmembrane region" description="Helical" evidence="1">
    <location>
        <begin position="270"/>
        <end position="293"/>
    </location>
</feature>
<keyword evidence="1" id="KW-0812">Transmembrane</keyword>
<keyword evidence="1" id="KW-1133">Transmembrane helix</keyword>
<proteinExistence type="predicted"/>
<evidence type="ECO:0000313" key="2">
    <source>
        <dbReference type="EMBL" id="NMO96638.1"/>
    </source>
</evidence>
<dbReference type="RefSeq" id="WP_169505429.1">
    <property type="nucleotide sequence ID" value="NZ_JABBPN010000011.1"/>
</dbReference>
<dbReference type="InterPro" id="IPR049458">
    <property type="entry name" value="EpsG-like"/>
</dbReference>
<gene>
    <name evidence="2" type="ORF">HII30_12730</name>
</gene>
<feature type="transmembrane region" description="Helical" evidence="1">
    <location>
        <begin position="200"/>
        <end position="219"/>
    </location>
</feature>
<keyword evidence="1" id="KW-0472">Membrane</keyword>
<feature type="transmembrane region" description="Helical" evidence="1">
    <location>
        <begin position="143"/>
        <end position="158"/>
    </location>
</feature>
<name>A0A848M660_PAELE</name>
<dbReference type="Pfam" id="PF14897">
    <property type="entry name" value="EpsG"/>
    <property type="match status" value="1"/>
</dbReference>
<dbReference type="EMBL" id="JABBPN010000011">
    <property type="protein sequence ID" value="NMO96638.1"/>
    <property type="molecule type" value="Genomic_DNA"/>
</dbReference>
<feature type="transmembrane region" description="Helical" evidence="1">
    <location>
        <begin position="239"/>
        <end position="258"/>
    </location>
</feature>
<feature type="transmembrane region" description="Helical" evidence="1">
    <location>
        <begin position="325"/>
        <end position="344"/>
    </location>
</feature>
<protein>
    <submittedName>
        <fullName evidence="2">EpsG family protein</fullName>
    </submittedName>
</protein>